<evidence type="ECO:0000313" key="1">
    <source>
        <dbReference type="EMBL" id="KID56537.1"/>
    </source>
</evidence>
<reference evidence="1 2" key="1">
    <citation type="submission" date="2014-12" db="EMBL/GenBank/DDBJ databases">
        <title>Draft Genome Sequence of Pseudoalteromonas luteoviolacea HI1.</title>
        <authorList>
            <person name="Asahina A.Y."/>
            <person name="Hadfield M.G."/>
        </authorList>
    </citation>
    <scope>NUCLEOTIDE SEQUENCE [LARGE SCALE GENOMIC DNA]</scope>
    <source>
        <strain evidence="1 2">HI1</strain>
    </source>
</reference>
<evidence type="ECO:0000313" key="2">
    <source>
        <dbReference type="Proteomes" id="UP000031327"/>
    </source>
</evidence>
<name>A0A0C1QN96_9GAMM</name>
<dbReference type="AlphaFoldDB" id="A0A0C1QN96"/>
<proteinExistence type="predicted"/>
<organism evidence="1 2">
    <name type="scientific">Pseudoalteromonas luteoviolacea</name>
    <dbReference type="NCBI Taxonomy" id="43657"/>
    <lineage>
        <taxon>Bacteria</taxon>
        <taxon>Pseudomonadati</taxon>
        <taxon>Pseudomonadota</taxon>
        <taxon>Gammaproteobacteria</taxon>
        <taxon>Alteromonadales</taxon>
        <taxon>Pseudoalteromonadaceae</taxon>
        <taxon>Pseudoalteromonas</taxon>
    </lineage>
</organism>
<gene>
    <name evidence="1" type="ORF">JF50_11370</name>
</gene>
<sequence>MSIKFDDLENAYFIVPEHYMAVTSELTTEIREFYYVALCVALRAQKKLRKFTNYQGVML</sequence>
<accession>A0A0C1QN96</accession>
<comment type="caution">
    <text evidence="1">The sequence shown here is derived from an EMBL/GenBank/DDBJ whole genome shotgun (WGS) entry which is preliminary data.</text>
</comment>
<dbReference type="Proteomes" id="UP000031327">
    <property type="component" value="Unassembled WGS sequence"/>
</dbReference>
<dbReference type="EMBL" id="JWIC01000006">
    <property type="protein sequence ID" value="KID56537.1"/>
    <property type="molecule type" value="Genomic_DNA"/>
</dbReference>
<protein>
    <submittedName>
        <fullName evidence="1">Uncharacterized protein</fullName>
    </submittedName>
</protein>